<comment type="subcellular location">
    <subcellularLocation>
        <location evidence="1">Cell membrane</location>
        <topology evidence="1">Peripheral membrane protein</topology>
    </subcellularLocation>
</comment>
<dbReference type="AlphaFoldDB" id="A0AAN0YPR7"/>
<dbReference type="GO" id="GO:0016887">
    <property type="term" value="F:ATP hydrolysis activity"/>
    <property type="evidence" value="ECO:0007669"/>
    <property type="project" value="InterPro"/>
</dbReference>
<dbReference type="PANTHER" id="PTHR43297">
    <property type="entry name" value="OLIGOPEPTIDE TRANSPORT ATP-BINDING PROTEIN APPD"/>
    <property type="match status" value="1"/>
</dbReference>
<dbReference type="InterPro" id="IPR013563">
    <property type="entry name" value="Oligopep_ABC_C"/>
</dbReference>
<keyword evidence="4" id="KW-1003">Cell membrane</keyword>
<sequence>MSALLDVRDLRVGYYNNEGITEVLRGVNFSVRKGESLGIVGESGCGKSMTSMAIMGLLKNKGLVAFGGEILWEGKNLLQLKKKDWRQLRGNKISMIFQEPMTALNPLLTIGRQITEQIRAHQSVRKKEAEKLAVELLQMVGIPSPEQRMRNYPHEMSGGMRQRVMIAMAISCQPQLLIADEPTTALDVTIQAQILELLSSLREKLNMSLILITHDLGVVANHCQRVIVMYAGKVVEEASKDELFNNPIHPYTKGLLKSVTSLEKKVDRIYSIPGRVPLPGDIKEGCVFQDRCPLAEGRCYTQEPPFVHVEGARKVSCWKYKESSEEVL</sequence>
<dbReference type="EMBL" id="CP016622">
    <property type="protein sequence ID" value="ANZ31178.1"/>
    <property type="molecule type" value="Genomic_DNA"/>
</dbReference>
<evidence type="ECO:0000313" key="9">
    <source>
        <dbReference type="EMBL" id="ANZ31178.1"/>
    </source>
</evidence>
<keyword evidence="5" id="KW-0547">Nucleotide-binding</keyword>
<evidence type="ECO:0000256" key="5">
    <source>
        <dbReference type="ARBA" id="ARBA00022741"/>
    </source>
</evidence>
<dbReference type="GO" id="GO:0005524">
    <property type="term" value="F:ATP binding"/>
    <property type="evidence" value="ECO:0007669"/>
    <property type="project" value="UniProtKB-KW"/>
</dbReference>
<dbReference type="PROSITE" id="PS00211">
    <property type="entry name" value="ABC_TRANSPORTER_1"/>
    <property type="match status" value="1"/>
</dbReference>
<evidence type="ECO:0000256" key="2">
    <source>
        <dbReference type="ARBA" id="ARBA00005417"/>
    </source>
</evidence>
<dbReference type="InterPro" id="IPR027417">
    <property type="entry name" value="P-loop_NTPase"/>
</dbReference>
<keyword evidence="3" id="KW-0813">Transport</keyword>
<dbReference type="Gene3D" id="3.40.50.300">
    <property type="entry name" value="P-loop containing nucleotide triphosphate hydrolases"/>
    <property type="match status" value="1"/>
</dbReference>
<dbReference type="Proteomes" id="UP000093052">
    <property type="component" value="Chromosome"/>
</dbReference>
<feature type="domain" description="ABC transporter" evidence="8">
    <location>
        <begin position="7"/>
        <end position="256"/>
    </location>
</feature>
<dbReference type="CDD" id="cd03257">
    <property type="entry name" value="ABC_NikE_OppD_transporters"/>
    <property type="match status" value="1"/>
</dbReference>
<name>A0AAN0YPR7_PARTM</name>
<dbReference type="GO" id="GO:0015833">
    <property type="term" value="P:peptide transport"/>
    <property type="evidence" value="ECO:0007669"/>
    <property type="project" value="InterPro"/>
</dbReference>
<keyword evidence="7" id="KW-0472">Membrane</keyword>
<dbReference type="Pfam" id="PF00005">
    <property type="entry name" value="ABC_tran"/>
    <property type="match status" value="1"/>
</dbReference>
<accession>A0AAN0YPR7</accession>
<evidence type="ECO:0000259" key="8">
    <source>
        <dbReference type="PROSITE" id="PS50893"/>
    </source>
</evidence>
<dbReference type="PANTHER" id="PTHR43297:SF2">
    <property type="entry name" value="DIPEPTIDE TRANSPORT ATP-BINDING PROTEIN DPPD"/>
    <property type="match status" value="1"/>
</dbReference>
<evidence type="ECO:0000313" key="10">
    <source>
        <dbReference type="Proteomes" id="UP000093052"/>
    </source>
</evidence>
<evidence type="ECO:0000256" key="7">
    <source>
        <dbReference type="ARBA" id="ARBA00023136"/>
    </source>
</evidence>
<dbReference type="KEGG" id="ptl:AOT13_14365"/>
<protein>
    <submittedName>
        <fullName evidence="9">Peptide ABC transporter ATP-binding protein</fullName>
    </submittedName>
</protein>
<evidence type="ECO:0000256" key="1">
    <source>
        <dbReference type="ARBA" id="ARBA00004202"/>
    </source>
</evidence>
<dbReference type="NCBIfam" id="TIGR01727">
    <property type="entry name" value="oligo_HPY"/>
    <property type="match status" value="1"/>
</dbReference>
<dbReference type="InterPro" id="IPR003593">
    <property type="entry name" value="AAA+_ATPase"/>
</dbReference>
<organism evidence="9 10">
    <name type="scientific">Parageobacillus thermoglucosidasius</name>
    <name type="common">Geobacillus thermoglucosidasius</name>
    <dbReference type="NCBI Taxonomy" id="1426"/>
    <lineage>
        <taxon>Bacteria</taxon>
        <taxon>Bacillati</taxon>
        <taxon>Bacillota</taxon>
        <taxon>Bacilli</taxon>
        <taxon>Bacillales</taxon>
        <taxon>Anoxybacillaceae</taxon>
        <taxon>Parageobacillus</taxon>
    </lineage>
</organism>
<comment type="similarity">
    <text evidence="2">Belongs to the ABC transporter superfamily.</text>
</comment>
<keyword evidence="10" id="KW-1185">Reference proteome</keyword>
<dbReference type="InterPro" id="IPR003439">
    <property type="entry name" value="ABC_transporter-like_ATP-bd"/>
</dbReference>
<dbReference type="InterPro" id="IPR017871">
    <property type="entry name" value="ABC_transporter-like_CS"/>
</dbReference>
<evidence type="ECO:0000256" key="3">
    <source>
        <dbReference type="ARBA" id="ARBA00022448"/>
    </source>
</evidence>
<evidence type="ECO:0000256" key="6">
    <source>
        <dbReference type="ARBA" id="ARBA00022840"/>
    </source>
</evidence>
<evidence type="ECO:0000256" key="4">
    <source>
        <dbReference type="ARBA" id="ARBA00022475"/>
    </source>
</evidence>
<dbReference type="InterPro" id="IPR050388">
    <property type="entry name" value="ABC_Ni/Peptide_Import"/>
</dbReference>
<gene>
    <name evidence="9" type="ORF">BCV53_14390</name>
</gene>
<dbReference type="RefSeq" id="WP_042383789.1">
    <property type="nucleotide sequence ID" value="NZ_AP025621.1"/>
</dbReference>
<dbReference type="GO" id="GO:0005886">
    <property type="term" value="C:plasma membrane"/>
    <property type="evidence" value="ECO:0007669"/>
    <property type="project" value="UniProtKB-SubCell"/>
</dbReference>
<dbReference type="FunFam" id="3.40.50.300:FF:000016">
    <property type="entry name" value="Oligopeptide ABC transporter ATP-binding component"/>
    <property type="match status" value="1"/>
</dbReference>
<proteinExistence type="inferred from homology"/>
<dbReference type="Pfam" id="PF08352">
    <property type="entry name" value="oligo_HPY"/>
    <property type="match status" value="1"/>
</dbReference>
<dbReference type="SUPFAM" id="SSF52540">
    <property type="entry name" value="P-loop containing nucleoside triphosphate hydrolases"/>
    <property type="match status" value="1"/>
</dbReference>
<keyword evidence="6 9" id="KW-0067">ATP-binding</keyword>
<dbReference type="GeneID" id="56926622"/>
<dbReference type="SMART" id="SM00382">
    <property type="entry name" value="AAA"/>
    <property type="match status" value="1"/>
</dbReference>
<dbReference type="PROSITE" id="PS50893">
    <property type="entry name" value="ABC_TRANSPORTER_2"/>
    <property type="match status" value="1"/>
</dbReference>
<reference evidence="10" key="1">
    <citation type="journal article" date="2016" name="Genome Announc.">
        <title>Complete Genome Sequence of Geobacillus thermoglucosidasius NCIMB 11955, the Progenitor of a Bioethanol Production Strain.</title>
        <authorList>
            <person name="Sheng L."/>
            <person name="Zhang Y."/>
            <person name="Minton N.P."/>
        </authorList>
    </citation>
    <scope>NUCLEOTIDE SEQUENCE [LARGE SCALE GENOMIC DNA]</scope>
    <source>
        <strain evidence="10">NCIMB 11955</strain>
    </source>
</reference>